<dbReference type="InterPro" id="IPR011008">
    <property type="entry name" value="Dimeric_a/b-barrel"/>
</dbReference>
<dbReference type="EMBL" id="KK207857">
    <property type="protein sequence ID" value="EZF52131.1"/>
    <property type="molecule type" value="Genomic_DNA"/>
</dbReference>
<protein>
    <recommendedName>
        <fullName evidence="1">YCII-related domain-containing protein</fullName>
    </recommendedName>
</protein>
<accession>A0A022W1Z3</accession>
<dbReference type="InterPro" id="IPR005545">
    <property type="entry name" value="YCII"/>
</dbReference>
<dbReference type="Gene3D" id="3.30.70.1060">
    <property type="entry name" value="Dimeric alpha+beta barrel"/>
    <property type="match status" value="1"/>
</dbReference>
<dbReference type="HOGENOM" id="CLU_110355_2_0_1"/>
<dbReference type="OrthoDB" id="5519740at2759"/>
<dbReference type="Pfam" id="PF03795">
    <property type="entry name" value="YCII"/>
    <property type="match status" value="1"/>
</dbReference>
<dbReference type="SUPFAM" id="SSF54909">
    <property type="entry name" value="Dimeric alpha+beta barrel"/>
    <property type="match status" value="1"/>
</dbReference>
<dbReference type="InterPro" id="IPR051807">
    <property type="entry name" value="Sec-metab_biosynth-assoc"/>
</dbReference>
<name>A0A022W1Z3_TRIRU</name>
<dbReference type="AlphaFoldDB" id="A0A022W1Z3"/>
<sequence>MNPAVSLRASSSLSLSSFAPRIRLASSPHLLSQPQLCFRPQAPILARKMATSAPSKKEWIVMLPDKPGMLAKRVGVRNTHLQNLGPILESGFLKMGGSTLDHHPAEGENPPPMNGSTLIVAAEGVEEIREILSKDIYATSGVWDLDNMKIIPFKCAIRTAL</sequence>
<proteinExistence type="predicted"/>
<dbReference type="PANTHER" id="PTHR33606:SF3">
    <property type="entry name" value="PROTEIN YCII"/>
    <property type="match status" value="1"/>
</dbReference>
<dbReference type="PANTHER" id="PTHR33606">
    <property type="entry name" value="PROTEIN YCII"/>
    <property type="match status" value="1"/>
</dbReference>
<evidence type="ECO:0000313" key="2">
    <source>
        <dbReference type="EMBL" id="EZF52131.1"/>
    </source>
</evidence>
<dbReference type="Proteomes" id="UP000023758">
    <property type="component" value="Unassembled WGS sequence"/>
</dbReference>
<reference evidence="2" key="1">
    <citation type="submission" date="2014-02" db="EMBL/GenBank/DDBJ databases">
        <title>The Genome Sequence of Trichophyton rubrum (morphotype fischeri) CBS 288.86.</title>
        <authorList>
            <consortium name="The Broad Institute Genomics Platform"/>
            <person name="Cuomo C.A."/>
            <person name="White T.C."/>
            <person name="Graser Y."/>
            <person name="Martinez-Rossi N."/>
            <person name="Heitman J."/>
            <person name="Young S.K."/>
            <person name="Zeng Q."/>
            <person name="Gargeya S."/>
            <person name="Abouelleil A."/>
            <person name="Alvarado L."/>
            <person name="Chapman S.B."/>
            <person name="Gainer-Dewar J."/>
            <person name="Goldberg J."/>
            <person name="Griggs A."/>
            <person name="Gujja S."/>
            <person name="Hansen M."/>
            <person name="Howarth C."/>
            <person name="Imamovic A."/>
            <person name="Larimer J."/>
            <person name="Martinez D."/>
            <person name="Murphy C."/>
            <person name="Pearson M.D."/>
            <person name="Persinoti G."/>
            <person name="Poon T."/>
            <person name="Priest M."/>
            <person name="Roberts A.D."/>
            <person name="Saif S."/>
            <person name="Shea T.D."/>
            <person name="Sykes S.N."/>
            <person name="Wortman J."/>
            <person name="Nusbaum C."/>
            <person name="Birren B."/>
        </authorList>
    </citation>
    <scope>NUCLEOTIDE SEQUENCE [LARGE SCALE GENOMIC DNA]</scope>
    <source>
        <strain evidence="2">CBS 288.86</strain>
    </source>
</reference>
<evidence type="ECO:0000259" key="1">
    <source>
        <dbReference type="Pfam" id="PF03795"/>
    </source>
</evidence>
<organism evidence="2">
    <name type="scientific">Trichophyton rubrum CBS 288.86</name>
    <dbReference type="NCBI Taxonomy" id="1215330"/>
    <lineage>
        <taxon>Eukaryota</taxon>
        <taxon>Fungi</taxon>
        <taxon>Dikarya</taxon>
        <taxon>Ascomycota</taxon>
        <taxon>Pezizomycotina</taxon>
        <taxon>Eurotiomycetes</taxon>
        <taxon>Eurotiomycetidae</taxon>
        <taxon>Onygenales</taxon>
        <taxon>Arthrodermataceae</taxon>
        <taxon>Trichophyton</taxon>
    </lineage>
</organism>
<gene>
    <name evidence="2" type="ORF">H103_04834</name>
</gene>
<feature type="domain" description="YCII-related" evidence="1">
    <location>
        <begin position="59"/>
        <end position="144"/>
    </location>
</feature>